<feature type="domain" description="OBG-type G" evidence="4">
    <location>
        <begin position="289"/>
        <end position="456"/>
    </location>
</feature>
<dbReference type="InterPro" id="IPR014100">
    <property type="entry name" value="GTP-bd_Obg/CgtA"/>
</dbReference>
<dbReference type="GO" id="GO:0000287">
    <property type="term" value="F:magnesium ion binding"/>
    <property type="evidence" value="ECO:0007669"/>
    <property type="project" value="InterPro"/>
</dbReference>
<dbReference type="AlphaFoldDB" id="A0A1Y1ZBU5"/>
<gene>
    <name evidence="6" type="ORF">K493DRAFT_251359</name>
</gene>
<dbReference type="PRINTS" id="PR00326">
    <property type="entry name" value="GTP1OBG"/>
</dbReference>
<keyword evidence="7" id="KW-1185">Reference proteome</keyword>
<dbReference type="OrthoDB" id="347018at2759"/>
<feature type="non-terminal residue" evidence="6">
    <location>
        <position position="470"/>
    </location>
</feature>
<comment type="caution">
    <text evidence="6">The sequence shown here is derived from an EMBL/GenBank/DDBJ whole genome shotgun (WGS) entry which is preliminary data.</text>
</comment>
<dbReference type="Pfam" id="PF01018">
    <property type="entry name" value="GTP1_OBG"/>
    <property type="match status" value="2"/>
</dbReference>
<dbReference type="HAMAP" id="MF_01454">
    <property type="entry name" value="GTPase_Obg"/>
    <property type="match status" value="1"/>
</dbReference>
<accession>A0A1Y1ZBU5</accession>
<dbReference type="InterPro" id="IPR006169">
    <property type="entry name" value="GTP1_OBG_dom"/>
</dbReference>
<name>A0A1Y1ZBU5_9FUNG</name>
<reference evidence="6 7" key="1">
    <citation type="submission" date="2016-07" db="EMBL/GenBank/DDBJ databases">
        <title>Pervasive Adenine N6-methylation of Active Genes in Fungi.</title>
        <authorList>
            <consortium name="DOE Joint Genome Institute"/>
            <person name="Mondo S.J."/>
            <person name="Dannebaum R.O."/>
            <person name="Kuo R.C."/>
            <person name="Labutti K."/>
            <person name="Haridas S."/>
            <person name="Kuo A."/>
            <person name="Salamov A."/>
            <person name="Ahrendt S.R."/>
            <person name="Lipzen A."/>
            <person name="Sullivan W."/>
            <person name="Andreopoulos W.B."/>
            <person name="Clum A."/>
            <person name="Lindquist E."/>
            <person name="Daum C."/>
            <person name="Ramamoorthy G.K."/>
            <person name="Gryganskyi A."/>
            <person name="Culley D."/>
            <person name="Magnuson J.K."/>
            <person name="James T.Y."/>
            <person name="O'Malley M.A."/>
            <person name="Stajich J.E."/>
            <person name="Spatafora J.W."/>
            <person name="Visel A."/>
            <person name="Grigoriev I.V."/>
        </authorList>
    </citation>
    <scope>NUCLEOTIDE SEQUENCE [LARGE SCALE GENOMIC DNA]</scope>
    <source>
        <strain evidence="6 7">CBS 931.73</strain>
    </source>
</reference>
<dbReference type="Pfam" id="PF01926">
    <property type="entry name" value="MMR_HSR1"/>
    <property type="match status" value="1"/>
</dbReference>
<evidence type="ECO:0000259" key="4">
    <source>
        <dbReference type="PROSITE" id="PS51710"/>
    </source>
</evidence>
<keyword evidence="2" id="KW-0547">Nucleotide-binding</keyword>
<dbReference type="GO" id="GO:0005525">
    <property type="term" value="F:GTP binding"/>
    <property type="evidence" value="ECO:0007669"/>
    <property type="project" value="UniProtKB-KW"/>
</dbReference>
<feature type="domain" description="Obg" evidence="5">
    <location>
        <begin position="87"/>
        <end position="288"/>
    </location>
</feature>
<dbReference type="InParanoid" id="A0A1Y1ZBU5"/>
<dbReference type="Gene3D" id="2.70.210.12">
    <property type="entry name" value="GTP1/OBG domain"/>
    <property type="match status" value="1"/>
</dbReference>
<evidence type="ECO:0000313" key="7">
    <source>
        <dbReference type="Proteomes" id="UP000193498"/>
    </source>
</evidence>
<evidence type="ECO:0000313" key="6">
    <source>
        <dbReference type="EMBL" id="ORY07245.1"/>
    </source>
</evidence>
<dbReference type="GO" id="GO:0003924">
    <property type="term" value="F:GTPase activity"/>
    <property type="evidence" value="ECO:0007669"/>
    <property type="project" value="InterPro"/>
</dbReference>
<dbReference type="InterPro" id="IPR006073">
    <property type="entry name" value="GTP-bd"/>
</dbReference>
<evidence type="ECO:0000256" key="1">
    <source>
        <dbReference type="ARBA" id="ARBA00007699"/>
    </source>
</evidence>
<dbReference type="SUPFAM" id="SSF52540">
    <property type="entry name" value="P-loop containing nucleoside triphosphate hydrolases"/>
    <property type="match status" value="1"/>
</dbReference>
<dbReference type="SUPFAM" id="SSF82051">
    <property type="entry name" value="Obg GTP-binding protein N-terminal domain"/>
    <property type="match status" value="1"/>
</dbReference>
<evidence type="ECO:0000259" key="5">
    <source>
        <dbReference type="PROSITE" id="PS51883"/>
    </source>
</evidence>
<dbReference type="PIRSF" id="PIRSF002401">
    <property type="entry name" value="GTP_bd_Obg/CgtA"/>
    <property type="match status" value="1"/>
</dbReference>
<dbReference type="PANTHER" id="PTHR11702:SF31">
    <property type="entry name" value="MITOCHONDRIAL RIBOSOME-ASSOCIATED GTPASE 2"/>
    <property type="match status" value="1"/>
</dbReference>
<dbReference type="PROSITE" id="PS51710">
    <property type="entry name" value="G_OBG"/>
    <property type="match status" value="1"/>
</dbReference>
<proteinExistence type="inferred from homology"/>
<dbReference type="InterPro" id="IPR045086">
    <property type="entry name" value="OBG_GTPase"/>
</dbReference>
<comment type="similarity">
    <text evidence="1">Belongs to the TRAFAC class OBG-HflX-like GTPase superfamily. OBG GTPase family.</text>
</comment>
<protein>
    <submittedName>
        <fullName evidence="6">GTP-binding protein Obg/CgtA</fullName>
    </submittedName>
</protein>
<dbReference type="InterPro" id="IPR031167">
    <property type="entry name" value="G_OBG"/>
</dbReference>
<dbReference type="PANTHER" id="PTHR11702">
    <property type="entry name" value="DEVELOPMENTALLY REGULATED GTP-BINDING PROTEIN-RELATED"/>
    <property type="match status" value="1"/>
</dbReference>
<dbReference type="STRING" id="1314790.A0A1Y1ZBU5"/>
<dbReference type="Proteomes" id="UP000193498">
    <property type="component" value="Unassembled WGS sequence"/>
</dbReference>
<evidence type="ECO:0000256" key="3">
    <source>
        <dbReference type="ARBA" id="ARBA00023134"/>
    </source>
</evidence>
<dbReference type="NCBIfam" id="NF008956">
    <property type="entry name" value="PRK12299.1"/>
    <property type="match status" value="1"/>
</dbReference>
<dbReference type="GO" id="GO:0042254">
    <property type="term" value="P:ribosome biogenesis"/>
    <property type="evidence" value="ECO:0007669"/>
    <property type="project" value="UniProtKB-UniRule"/>
</dbReference>
<dbReference type="GO" id="GO:0005739">
    <property type="term" value="C:mitochondrion"/>
    <property type="evidence" value="ECO:0007669"/>
    <property type="project" value="TreeGrafter"/>
</dbReference>
<evidence type="ECO:0000256" key="2">
    <source>
        <dbReference type="ARBA" id="ARBA00022741"/>
    </source>
</evidence>
<dbReference type="InterPro" id="IPR036726">
    <property type="entry name" value="GTP1_OBG_dom_sf"/>
</dbReference>
<dbReference type="EMBL" id="MCFE01000010">
    <property type="protein sequence ID" value="ORY07245.1"/>
    <property type="molecule type" value="Genomic_DNA"/>
</dbReference>
<dbReference type="PROSITE" id="PS51883">
    <property type="entry name" value="OBG"/>
    <property type="match status" value="1"/>
</dbReference>
<organism evidence="6 7">
    <name type="scientific">Basidiobolus meristosporus CBS 931.73</name>
    <dbReference type="NCBI Taxonomy" id="1314790"/>
    <lineage>
        <taxon>Eukaryota</taxon>
        <taxon>Fungi</taxon>
        <taxon>Fungi incertae sedis</taxon>
        <taxon>Zoopagomycota</taxon>
        <taxon>Entomophthoromycotina</taxon>
        <taxon>Basidiobolomycetes</taxon>
        <taxon>Basidiobolales</taxon>
        <taxon>Basidiobolaceae</taxon>
        <taxon>Basidiobolus</taxon>
    </lineage>
</organism>
<keyword evidence="3" id="KW-0342">GTP-binding</keyword>
<dbReference type="CDD" id="cd01898">
    <property type="entry name" value="Obg"/>
    <property type="match status" value="1"/>
</dbReference>
<dbReference type="Gene3D" id="3.40.50.300">
    <property type="entry name" value="P-loop containing nucleotide triphosphate hydrolases"/>
    <property type="match status" value="1"/>
</dbReference>
<dbReference type="InterPro" id="IPR027417">
    <property type="entry name" value="P-loop_NTPase"/>
</dbReference>
<dbReference type="FunCoup" id="A0A1Y1ZBU5">
    <property type="interactions" value="537"/>
</dbReference>
<sequence length="470" mass="52752">MLRLALAKRINFRHVSRYSTTVTTPSLTTTPEETIIPPHEPVLPQDEDLEDKVAVEDSNEPEEEKEAVEELSRRIRSPLHKLRDKGSNFSDFKRILVIGGAGGDGCVSFLREKYRPKGPPNGGNGGRGGSVFFEASKDETSLGALKLKYMAEKGGNGKGALMHGQYGKDLTLKVPVGTVVREIDPPLRYARLFEPQDDPLVHYPGWQEKNTTDAKYKRHLPRDKPEIIQMEKITLDLDKNKEVQLICKGGEGGVGNPHFVTSNNRSPKFAKRGQQGQVRYLELELKTLADAGLVGLPNAGKSTFLRAVSNAHPKVAPYPFTTLNPYIGTIDFSDFYQLTVADIPGLIAGAHKNVGLGHSFLRHVERSKVLVYVIDLAKENPWSDFETLKKELELYRSELTQRTSLIIANKADISERAKKNYAEFQQRYPNLEIVPISAKYKKNITKATSLIRKLVEEQKQIEKELRLKEE</sequence>